<dbReference type="PANTHER" id="PTHR42756:SF1">
    <property type="entry name" value="TRANSCRIPTIONAL REPRESSOR OF EMRAB OPERON"/>
    <property type="match status" value="1"/>
</dbReference>
<proteinExistence type="predicted"/>
<keyword evidence="1" id="KW-0805">Transcription regulation</keyword>
<dbReference type="InterPro" id="IPR036390">
    <property type="entry name" value="WH_DNA-bd_sf"/>
</dbReference>
<evidence type="ECO:0000313" key="6">
    <source>
        <dbReference type="Proteomes" id="UP000818323"/>
    </source>
</evidence>
<keyword evidence="6" id="KW-1185">Reference proteome</keyword>
<evidence type="ECO:0000313" key="5">
    <source>
        <dbReference type="EMBL" id="NBJ25458.1"/>
    </source>
</evidence>
<keyword evidence="2" id="KW-0238">DNA-binding</keyword>
<evidence type="ECO:0000256" key="2">
    <source>
        <dbReference type="ARBA" id="ARBA00023125"/>
    </source>
</evidence>
<dbReference type="InterPro" id="IPR036388">
    <property type="entry name" value="WH-like_DNA-bd_sf"/>
</dbReference>
<evidence type="ECO:0000259" key="4">
    <source>
        <dbReference type="PROSITE" id="PS50995"/>
    </source>
</evidence>
<name>A0ABW9Z2D5_9HYPH</name>
<sequence>MERLEDCLSFVIGKAQQQVTKASREALAPFGVTPVQFAILKVLWERDGLNGAELCSRLVLDSATMAGLIDRMETGGWLERRADPGGDRRMSRVYLTEKGAQLEKSLNEAMDRVNAQFVKALGEERAASLWRGLEAIANLSIPERRSTPAVSAAAKATLTE</sequence>
<evidence type="ECO:0000256" key="1">
    <source>
        <dbReference type="ARBA" id="ARBA00023015"/>
    </source>
</evidence>
<organism evidence="5 6">
    <name type="scientific">Microvirga arsenatis</name>
    <dbReference type="NCBI Taxonomy" id="2692265"/>
    <lineage>
        <taxon>Bacteria</taxon>
        <taxon>Pseudomonadati</taxon>
        <taxon>Pseudomonadota</taxon>
        <taxon>Alphaproteobacteria</taxon>
        <taxon>Hyphomicrobiales</taxon>
        <taxon>Methylobacteriaceae</taxon>
        <taxon>Microvirga</taxon>
    </lineage>
</organism>
<evidence type="ECO:0000256" key="3">
    <source>
        <dbReference type="ARBA" id="ARBA00023163"/>
    </source>
</evidence>
<dbReference type="SUPFAM" id="SSF46785">
    <property type="entry name" value="Winged helix' DNA-binding domain"/>
    <property type="match status" value="1"/>
</dbReference>
<dbReference type="Proteomes" id="UP000818323">
    <property type="component" value="Unassembled WGS sequence"/>
</dbReference>
<comment type="caution">
    <text evidence="5">The sequence shown here is derived from an EMBL/GenBank/DDBJ whole genome shotgun (WGS) entry which is preliminary data.</text>
</comment>
<dbReference type="Pfam" id="PF01047">
    <property type="entry name" value="MarR"/>
    <property type="match status" value="1"/>
</dbReference>
<feature type="domain" description="HTH marR-type" evidence="4">
    <location>
        <begin position="5"/>
        <end position="138"/>
    </location>
</feature>
<dbReference type="SMART" id="SM00347">
    <property type="entry name" value="HTH_MARR"/>
    <property type="match status" value="1"/>
</dbReference>
<dbReference type="PANTHER" id="PTHR42756">
    <property type="entry name" value="TRANSCRIPTIONAL REGULATOR, MARR"/>
    <property type="match status" value="1"/>
</dbReference>
<dbReference type="EMBL" id="JAAAXJ010000006">
    <property type="protein sequence ID" value="NBJ25458.1"/>
    <property type="molecule type" value="Genomic_DNA"/>
</dbReference>
<gene>
    <name evidence="5" type="ORF">GR303_13950</name>
</gene>
<dbReference type="Gene3D" id="1.10.10.10">
    <property type="entry name" value="Winged helix-like DNA-binding domain superfamily/Winged helix DNA-binding domain"/>
    <property type="match status" value="1"/>
</dbReference>
<accession>A0ABW9Z2D5</accession>
<dbReference type="RefSeq" id="WP_161722849.1">
    <property type="nucleotide sequence ID" value="NZ_JAAAXI010000005.1"/>
</dbReference>
<dbReference type="PROSITE" id="PS50995">
    <property type="entry name" value="HTH_MARR_2"/>
    <property type="match status" value="1"/>
</dbReference>
<keyword evidence="3" id="KW-0804">Transcription</keyword>
<dbReference type="InterPro" id="IPR000835">
    <property type="entry name" value="HTH_MarR-typ"/>
</dbReference>
<protein>
    <submittedName>
        <fullName evidence="5">MarR family transcriptional regulator</fullName>
    </submittedName>
</protein>
<reference evidence="5 6" key="1">
    <citation type="submission" date="2020-01" db="EMBL/GenBank/DDBJ databases">
        <title>Microvirga sp. nov., an arsenate reduction bacterium isolated from Tibet hotspring sediments.</title>
        <authorList>
            <person name="Yuan C.-G."/>
        </authorList>
    </citation>
    <scope>NUCLEOTIDE SEQUENCE [LARGE SCALE GENOMIC DNA]</scope>
    <source>
        <strain evidence="5 6">SYSU G3D203</strain>
    </source>
</reference>